<name>A0A915J8N2_ROMCU</name>
<evidence type="ECO:0000313" key="1">
    <source>
        <dbReference type="Proteomes" id="UP000887565"/>
    </source>
</evidence>
<proteinExistence type="predicted"/>
<dbReference type="Proteomes" id="UP000887565">
    <property type="component" value="Unplaced"/>
</dbReference>
<sequence>MSSTDLNGRSKCTLGAALTIAAALSSVDTNLLVICPTDNKSYLFVNLAMFSQMTINMSFRRPLVVDS</sequence>
<dbReference type="AlphaFoldDB" id="A0A915J8N2"/>
<reference evidence="2" key="1">
    <citation type="submission" date="2022-11" db="UniProtKB">
        <authorList>
            <consortium name="WormBaseParasite"/>
        </authorList>
    </citation>
    <scope>IDENTIFICATION</scope>
</reference>
<keyword evidence="1" id="KW-1185">Reference proteome</keyword>
<evidence type="ECO:0000313" key="2">
    <source>
        <dbReference type="WBParaSite" id="nRc.2.0.1.t22833-RA"/>
    </source>
</evidence>
<accession>A0A915J8N2</accession>
<dbReference type="WBParaSite" id="nRc.2.0.1.t22833-RA">
    <property type="protein sequence ID" value="nRc.2.0.1.t22833-RA"/>
    <property type="gene ID" value="nRc.2.0.1.g22833"/>
</dbReference>
<protein>
    <submittedName>
        <fullName evidence="2">Uncharacterized protein</fullName>
    </submittedName>
</protein>
<organism evidence="1 2">
    <name type="scientific">Romanomermis culicivorax</name>
    <name type="common">Nematode worm</name>
    <dbReference type="NCBI Taxonomy" id="13658"/>
    <lineage>
        <taxon>Eukaryota</taxon>
        <taxon>Metazoa</taxon>
        <taxon>Ecdysozoa</taxon>
        <taxon>Nematoda</taxon>
        <taxon>Enoplea</taxon>
        <taxon>Dorylaimia</taxon>
        <taxon>Mermithida</taxon>
        <taxon>Mermithoidea</taxon>
        <taxon>Mermithidae</taxon>
        <taxon>Romanomermis</taxon>
    </lineage>
</organism>